<name>A0A506UA10_9HYPH</name>
<keyword evidence="4" id="KW-1185">Reference proteome</keyword>
<feature type="chain" id="PRO_5021212296" evidence="1">
    <location>
        <begin position="29"/>
        <end position="179"/>
    </location>
</feature>
<accession>A0A506UA10</accession>
<feature type="domain" description="DUF2059" evidence="2">
    <location>
        <begin position="95"/>
        <end position="153"/>
    </location>
</feature>
<organism evidence="3 4">
    <name type="scientific">Martelella alba</name>
    <dbReference type="NCBI Taxonomy" id="2590451"/>
    <lineage>
        <taxon>Bacteria</taxon>
        <taxon>Pseudomonadati</taxon>
        <taxon>Pseudomonadota</taxon>
        <taxon>Alphaproteobacteria</taxon>
        <taxon>Hyphomicrobiales</taxon>
        <taxon>Aurantimonadaceae</taxon>
        <taxon>Martelella</taxon>
    </lineage>
</organism>
<dbReference type="EMBL" id="VHLG01000008">
    <property type="protein sequence ID" value="TPW29785.1"/>
    <property type="molecule type" value="Genomic_DNA"/>
</dbReference>
<dbReference type="OrthoDB" id="5510290at2"/>
<dbReference type="AlphaFoldDB" id="A0A506UA10"/>
<protein>
    <submittedName>
        <fullName evidence="3">DUF2059 domain-containing protein</fullName>
    </submittedName>
</protein>
<dbReference type="InterPro" id="IPR018637">
    <property type="entry name" value="DUF2059"/>
</dbReference>
<sequence length="179" mass="18880">MLVKAKVGRSIAVAVAALGIGFCSVASAQEVSPEQLQAARGALDALGITEQFNSILPDQAGLVEAQLLQVYPNYADEIDDVVTNVAVSLASRRNDLEQEAAQIYAKVFTVDELKQLTAFYASDVGKKFIQYGPIASRELSQAGDTWAQGIARDLNQQAMAELTKKIGSAGGAPAPEPAN</sequence>
<dbReference type="Pfam" id="PF09832">
    <property type="entry name" value="DUF2059"/>
    <property type="match status" value="1"/>
</dbReference>
<evidence type="ECO:0000313" key="4">
    <source>
        <dbReference type="Proteomes" id="UP000318801"/>
    </source>
</evidence>
<evidence type="ECO:0000313" key="3">
    <source>
        <dbReference type="EMBL" id="TPW29785.1"/>
    </source>
</evidence>
<reference evidence="3 4" key="1">
    <citation type="submission" date="2019-06" db="EMBL/GenBank/DDBJ databases">
        <authorList>
            <person name="Li M."/>
        </authorList>
    </citation>
    <scope>NUCLEOTIDE SEQUENCE [LARGE SCALE GENOMIC DNA]</scope>
    <source>
        <strain evidence="3 4">BGMRC2036</strain>
    </source>
</reference>
<keyword evidence="1" id="KW-0732">Signal</keyword>
<proteinExistence type="predicted"/>
<feature type="signal peptide" evidence="1">
    <location>
        <begin position="1"/>
        <end position="28"/>
    </location>
</feature>
<dbReference type="Proteomes" id="UP000318801">
    <property type="component" value="Unassembled WGS sequence"/>
</dbReference>
<evidence type="ECO:0000256" key="1">
    <source>
        <dbReference type="SAM" id="SignalP"/>
    </source>
</evidence>
<gene>
    <name evidence="3" type="ORF">FJU08_13365</name>
</gene>
<dbReference type="RefSeq" id="WP_141149508.1">
    <property type="nucleotide sequence ID" value="NZ_VHLG01000008.1"/>
</dbReference>
<evidence type="ECO:0000259" key="2">
    <source>
        <dbReference type="Pfam" id="PF09832"/>
    </source>
</evidence>
<comment type="caution">
    <text evidence="3">The sequence shown here is derived from an EMBL/GenBank/DDBJ whole genome shotgun (WGS) entry which is preliminary data.</text>
</comment>